<organism evidence="1 2">
    <name type="scientific">Rehmannia glutinosa</name>
    <name type="common">Chinese foxglove</name>
    <dbReference type="NCBI Taxonomy" id="99300"/>
    <lineage>
        <taxon>Eukaryota</taxon>
        <taxon>Viridiplantae</taxon>
        <taxon>Streptophyta</taxon>
        <taxon>Embryophyta</taxon>
        <taxon>Tracheophyta</taxon>
        <taxon>Spermatophyta</taxon>
        <taxon>Magnoliopsida</taxon>
        <taxon>eudicotyledons</taxon>
        <taxon>Gunneridae</taxon>
        <taxon>Pentapetalae</taxon>
        <taxon>asterids</taxon>
        <taxon>lamiids</taxon>
        <taxon>Lamiales</taxon>
        <taxon>Orobanchaceae</taxon>
        <taxon>Rehmannieae</taxon>
        <taxon>Rehmannia</taxon>
    </lineage>
</organism>
<comment type="caution">
    <text evidence="1">The sequence shown here is derived from an EMBL/GenBank/DDBJ whole genome shotgun (WGS) entry which is preliminary data.</text>
</comment>
<evidence type="ECO:0000313" key="1">
    <source>
        <dbReference type="EMBL" id="KAK6153016.1"/>
    </source>
</evidence>
<proteinExistence type="predicted"/>
<name>A0ABR0X2I5_REHGL</name>
<keyword evidence="2" id="KW-1185">Reference proteome</keyword>
<gene>
    <name evidence="1" type="ORF">DH2020_012655</name>
</gene>
<dbReference type="Proteomes" id="UP001318860">
    <property type="component" value="Unassembled WGS sequence"/>
</dbReference>
<protein>
    <submittedName>
        <fullName evidence="1">Uncharacterized protein</fullName>
    </submittedName>
</protein>
<evidence type="ECO:0000313" key="2">
    <source>
        <dbReference type="Proteomes" id="UP001318860"/>
    </source>
</evidence>
<sequence length="215" mass="24929">MNPLDYWSRLTQSKGDGRAGLRKIHLFNVALLAKQVWRLVSSPESLAAQLSKAKYFPDGELLNAKLGYQPSFLWRSLLAARPTVLEGMAWRIGNGSNVHVFKYRWIRMTNFERPIRTSNALNPKLKVSELIDFEAKNWRFDFIRQNFNTQDANRICAMHLSGRFSVDRLIWRHSKNGMFSVKTTYYALKRQTETANTNHPSSSTPNGAWKKVWHL</sequence>
<accession>A0ABR0X2I5</accession>
<reference evidence="1 2" key="1">
    <citation type="journal article" date="2021" name="Comput. Struct. Biotechnol. J.">
        <title>De novo genome assembly of the potent medicinal plant Rehmannia glutinosa using nanopore technology.</title>
        <authorList>
            <person name="Ma L."/>
            <person name="Dong C."/>
            <person name="Song C."/>
            <person name="Wang X."/>
            <person name="Zheng X."/>
            <person name="Niu Y."/>
            <person name="Chen S."/>
            <person name="Feng W."/>
        </authorList>
    </citation>
    <scope>NUCLEOTIDE SEQUENCE [LARGE SCALE GENOMIC DNA]</scope>
    <source>
        <strain evidence="1">DH-2019</strain>
    </source>
</reference>
<dbReference type="EMBL" id="JABTTQ020000006">
    <property type="protein sequence ID" value="KAK6153016.1"/>
    <property type="molecule type" value="Genomic_DNA"/>
</dbReference>